<dbReference type="EMBL" id="JAXUIC010000003">
    <property type="protein sequence ID" value="KAK4598708.1"/>
    <property type="molecule type" value="Genomic_DNA"/>
</dbReference>
<evidence type="ECO:0000256" key="1">
    <source>
        <dbReference type="ARBA" id="ARBA00005711"/>
    </source>
</evidence>
<dbReference type="InterPro" id="IPR005516">
    <property type="entry name" value="Remorin_C"/>
</dbReference>
<sequence length="354" mass="39998">MDSLVKQLRGRFSGIQRQNTEEAGSIRDGRIPPQQTQSFKEKKKSQNWFQRQFSRQMSQDYDSSKIIEHATAVAAATYAIATLEEPGIPDRKKTSEHPETSFIRGKSKKEDTTRSALEPGRASKRFSGETSMRLPEGKDTKVPETAAATGKTPQKQKSIGPAPSMKKTPTFAEHLKNTDSIQPETAAPKPDLPATINLEMPPTETQRQSSMRAEIPLTETRRQSSMRAEIPPTDSKGQSPMRFRAEETEAEVWEKAELARIKERYEKMSSTILSWEEKKKAKARRRLDKTESEVERRRVKALEKFGAEMEHINQVSGGAKAQAEERRKDEELKAKEKANIIRTTGKVPKTCLCL</sequence>
<evidence type="ECO:0000256" key="3">
    <source>
        <dbReference type="SAM" id="MobiDB-lite"/>
    </source>
</evidence>
<proteinExistence type="inferred from homology"/>
<feature type="region of interest" description="Disordered" evidence="3">
    <location>
        <begin position="1"/>
        <end position="46"/>
    </location>
</feature>
<feature type="compositionally biased region" description="Basic and acidic residues" evidence="3">
    <location>
        <begin position="88"/>
        <end position="99"/>
    </location>
</feature>
<comment type="similarity">
    <text evidence="1">Belongs to the remorin family.</text>
</comment>
<dbReference type="PANTHER" id="PTHR31471">
    <property type="entry name" value="OS02G0116800 PROTEIN"/>
    <property type="match status" value="1"/>
</dbReference>
<name>A0AAN7FRC9_QUERU</name>
<protein>
    <recommendedName>
        <fullName evidence="4">Remorin C-terminal domain-containing protein</fullName>
    </recommendedName>
</protein>
<keyword evidence="6" id="KW-1185">Reference proteome</keyword>
<dbReference type="Proteomes" id="UP001324115">
    <property type="component" value="Unassembled WGS sequence"/>
</dbReference>
<evidence type="ECO:0000259" key="4">
    <source>
        <dbReference type="Pfam" id="PF03763"/>
    </source>
</evidence>
<reference evidence="5 6" key="1">
    <citation type="journal article" date="2023" name="G3 (Bethesda)">
        <title>A haplotype-resolved chromosome-scale genome for Quercus rubra L. provides insights into the genetics of adaptive traits for red oak species.</title>
        <authorList>
            <person name="Kapoor B."/>
            <person name="Jenkins J."/>
            <person name="Schmutz J."/>
            <person name="Zhebentyayeva T."/>
            <person name="Kuelheim C."/>
            <person name="Coggeshall M."/>
            <person name="Heim C."/>
            <person name="Lasky J.R."/>
            <person name="Leites L."/>
            <person name="Islam-Faridi N."/>
            <person name="Romero-Severson J."/>
            <person name="DeLeo V.L."/>
            <person name="Lucas S.M."/>
            <person name="Lazic D."/>
            <person name="Gailing O."/>
            <person name="Carlson J."/>
            <person name="Staton M."/>
        </authorList>
    </citation>
    <scope>NUCLEOTIDE SEQUENCE [LARGE SCALE GENOMIC DNA]</scope>
    <source>
        <strain evidence="5">Pseudo-F2</strain>
    </source>
</reference>
<gene>
    <name evidence="5" type="ORF">RGQ29_015959</name>
</gene>
<keyword evidence="2" id="KW-0175">Coiled coil</keyword>
<organism evidence="5 6">
    <name type="scientific">Quercus rubra</name>
    <name type="common">Northern red oak</name>
    <name type="synonym">Quercus borealis</name>
    <dbReference type="NCBI Taxonomy" id="3512"/>
    <lineage>
        <taxon>Eukaryota</taxon>
        <taxon>Viridiplantae</taxon>
        <taxon>Streptophyta</taxon>
        <taxon>Embryophyta</taxon>
        <taxon>Tracheophyta</taxon>
        <taxon>Spermatophyta</taxon>
        <taxon>Magnoliopsida</taxon>
        <taxon>eudicotyledons</taxon>
        <taxon>Gunneridae</taxon>
        <taxon>Pentapetalae</taxon>
        <taxon>rosids</taxon>
        <taxon>fabids</taxon>
        <taxon>Fagales</taxon>
        <taxon>Fagaceae</taxon>
        <taxon>Quercus</taxon>
    </lineage>
</organism>
<evidence type="ECO:0000313" key="6">
    <source>
        <dbReference type="Proteomes" id="UP001324115"/>
    </source>
</evidence>
<feature type="region of interest" description="Disordered" evidence="3">
    <location>
        <begin position="83"/>
        <end position="250"/>
    </location>
</feature>
<dbReference type="AlphaFoldDB" id="A0AAN7FRC9"/>
<feature type="domain" description="Remorin C-terminal" evidence="4">
    <location>
        <begin position="246"/>
        <end position="349"/>
    </location>
</feature>
<dbReference type="Pfam" id="PF03763">
    <property type="entry name" value="Remorin_C"/>
    <property type="match status" value="1"/>
</dbReference>
<feature type="coiled-coil region" evidence="2">
    <location>
        <begin position="258"/>
        <end position="340"/>
    </location>
</feature>
<dbReference type="PANTHER" id="PTHR31471:SF51">
    <property type="entry name" value="REMORIN FAMILY PROTEIN"/>
    <property type="match status" value="1"/>
</dbReference>
<comment type="caution">
    <text evidence="5">The sequence shown here is derived from an EMBL/GenBank/DDBJ whole genome shotgun (WGS) entry which is preliminary data.</text>
</comment>
<evidence type="ECO:0000256" key="2">
    <source>
        <dbReference type="SAM" id="Coils"/>
    </source>
</evidence>
<evidence type="ECO:0000313" key="5">
    <source>
        <dbReference type="EMBL" id="KAK4598708.1"/>
    </source>
</evidence>
<accession>A0AAN7FRC9</accession>